<dbReference type="Ensembl" id="ENSCCRT00020063843.1">
    <property type="protein sequence ID" value="ENSCCRP00020057921.1"/>
    <property type="gene ID" value="ENSCCRG00020023498.1"/>
</dbReference>
<evidence type="ECO:0000256" key="17">
    <source>
        <dbReference type="ARBA" id="ARBA00047516"/>
    </source>
</evidence>
<dbReference type="GO" id="GO:0015562">
    <property type="term" value="F:efflux transmembrane transporter activity"/>
    <property type="evidence" value="ECO:0007669"/>
    <property type="project" value="TreeGrafter"/>
</dbReference>
<name>A0A8C2FL39_CYPCA</name>
<evidence type="ECO:0000256" key="26">
    <source>
        <dbReference type="ARBA" id="ARBA00049205"/>
    </source>
</evidence>
<evidence type="ECO:0000256" key="6">
    <source>
        <dbReference type="ARBA" id="ARBA00022475"/>
    </source>
</evidence>
<dbReference type="Gene3D" id="3.40.50.300">
    <property type="entry name" value="P-loop containing nucleotide triphosphate hydrolases"/>
    <property type="match status" value="1"/>
</dbReference>
<evidence type="ECO:0000256" key="25">
    <source>
        <dbReference type="ARBA" id="ARBA00049018"/>
    </source>
</evidence>
<dbReference type="PANTHER" id="PTHR48041:SF92">
    <property type="entry name" value="BROAD SUBSTRATE SPECIFICITY ATP-BINDING CASSETTE TRANSPORTER ABCG2"/>
    <property type="match status" value="1"/>
</dbReference>
<evidence type="ECO:0000256" key="13">
    <source>
        <dbReference type="ARBA" id="ARBA00031848"/>
    </source>
</evidence>
<comment type="subunit">
    <text evidence="14">Homodimer; disulfide-linked. The minimal functional unit is a homodimer, but the major oligomeric form in plasma membrane is a homotetramer with possibility of higher order oligomerization up to homododecamers.</text>
</comment>
<dbReference type="GO" id="GO:0016887">
    <property type="term" value="F:ATP hydrolysis activity"/>
    <property type="evidence" value="ECO:0007669"/>
    <property type="project" value="InterPro"/>
</dbReference>
<evidence type="ECO:0000256" key="5">
    <source>
        <dbReference type="ARBA" id="ARBA00022448"/>
    </source>
</evidence>
<evidence type="ECO:0000256" key="10">
    <source>
        <dbReference type="ARBA" id="ARBA00022989"/>
    </source>
</evidence>
<evidence type="ECO:0000256" key="22">
    <source>
        <dbReference type="ARBA" id="ARBA00048296"/>
    </source>
</evidence>
<dbReference type="Pfam" id="PF01061">
    <property type="entry name" value="ABC2_membrane"/>
    <property type="match status" value="1"/>
</dbReference>
<evidence type="ECO:0000256" key="18">
    <source>
        <dbReference type="ARBA" id="ARBA00047542"/>
    </source>
</evidence>
<dbReference type="GO" id="GO:0031966">
    <property type="term" value="C:mitochondrial membrane"/>
    <property type="evidence" value="ECO:0007669"/>
    <property type="project" value="UniProtKB-SubCell"/>
</dbReference>
<dbReference type="GO" id="GO:0032217">
    <property type="term" value="F:riboflavin transmembrane transporter activity"/>
    <property type="evidence" value="ECO:0007669"/>
    <property type="project" value="TreeGrafter"/>
</dbReference>
<comment type="catalytic activity">
    <reaction evidence="18">
        <text>5,7-dimethyl-2-methylamino-4-(3-pyridylmethyl)-1,3-benzothiazol-6-yl sulfate(in) + ATP + H2O = 5,7-dimethyl-2-methylamino-4-(3-pyridylmethyl)-1,3-benzothiazol-6-yl sulfate(out) + ADP + phosphate + H(+)</text>
        <dbReference type="Rhea" id="RHEA:61376"/>
        <dbReference type="ChEBI" id="CHEBI:15377"/>
        <dbReference type="ChEBI" id="CHEBI:15378"/>
        <dbReference type="ChEBI" id="CHEBI:30616"/>
        <dbReference type="ChEBI" id="CHEBI:43474"/>
        <dbReference type="ChEBI" id="CHEBI:144583"/>
        <dbReference type="ChEBI" id="CHEBI:456216"/>
    </reaction>
    <physiologicalReaction direction="left-to-right" evidence="18">
        <dbReference type="Rhea" id="RHEA:61377"/>
    </physiologicalReaction>
</comment>
<dbReference type="InterPro" id="IPR027417">
    <property type="entry name" value="P-loop_NTPase"/>
</dbReference>
<comment type="similarity">
    <text evidence="3">Belongs to the ABC transporter superfamily. ABCG family. Eye pigment precursor importer (TC 3.A.1.204) subfamily.</text>
</comment>
<keyword evidence="7 29" id="KW-0812">Transmembrane</keyword>
<feature type="domain" description="ABC transporter" evidence="30">
    <location>
        <begin position="1"/>
        <end position="221"/>
    </location>
</feature>
<evidence type="ECO:0000256" key="15">
    <source>
        <dbReference type="ARBA" id="ARBA00047279"/>
    </source>
</evidence>
<dbReference type="InterPro" id="IPR003439">
    <property type="entry name" value="ABC_transporter-like_ATP-bd"/>
</dbReference>
<dbReference type="GO" id="GO:0005524">
    <property type="term" value="F:ATP binding"/>
    <property type="evidence" value="ECO:0007669"/>
    <property type="project" value="UniProtKB-KW"/>
</dbReference>
<accession>A0A8C2FL39</accession>
<evidence type="ECO:0000313" key="31">
    <source>
        <dbReference type="Ensembl" id="ENSCCRP00020057921.1"/>
    </source>
</evidence>
<evidence type="ECO:0000256" key="3">
    <source>
        <dbReference type="ARBA" id="ARBA00005814"/>
    </source>
</evidence>
<evidence type="ECO:0000256" key="7">
    <source>
        <dbReference type="ARBA" id="ARBA00022692"/>
    </source>
</evidence>
<comment type="catalytic activity">
    <reaction evidence="23">
        <text>pheophorbide a(in) + ATP + H2O = pheophorbide a(out) + ADP + phosphate + H(+)</text>
        <dbReference type="Rhea" id="RHEA:61360"/>
        <dbReference type="ChEBI" id="CHEBI:15377"/>
        <dbReference type="ChEBI" id="CHEBI:15378"/>
        <dbReference type="ChEBI" id="CHEBI:30616"/>
        <dbReference type="ChEBI" id="CHEBI:43474"/>
        <dbReference type="ChEBI" id="CHEBI:58687"/>
        <dbReference type="ChEBI" id="CHEBI:456216"/>
    </reaction>
    <physiologicalReaction direction="left-to-right" evidence="23">
        <dbReference type="Rhea" id="RHEA:61361"/>
    </physiologicalReaction>
</comment>
<keyword evidence="9" id="KW-0067">ATP-binding</keyword>
<comment type="catalytic activity">
    <reaction evidence="28">
        <text>itaconate(in) + ATP + H2O = itaconate(out) + ADP + phosphate + H(+)</text>
        <dbReference type="Rhea" id="RHEA:82291"/>
        <dbReference type="ChEBI" id="CHEBI:15377"/>
        <dbReference type="ChEBI" id="CHEBI:15378"/>
        <dbReference type="ChEBI" id="CHEBI:17240"/>
        <dbReference type="ChEBI" id="CHEBI:30616"/>
        <dbReference type="ChEBI" id="CHEBI:43474"/>
        <dbReference type="ChEBI" id="CHEBI:456216"/>
    </reaction>
    <physiologicalReaction direction="left-to-right" evidence="28">
        <dbReference type="Rhea" id="RHEA:82292"/>
    </physiologicalReaction>
</comment>
<keyword evidence="8" id="KW-0547">Nucleotide-binding</keyword>
<comment type="catalytic activity">
    <reaction evidence="26">
        <text>indoxyl sulfate(in) + ATP + H2O = indoxyl sulfate(out) + ADP + phosphate + H(+)</text>
        <dbReference type="Rhea" id="RHEA:61332"/>
        <dbReference type="ChEBI" id="CHEBI:15377"/>
        <dbReference type="ChEBI" id="CHEBI:15378"/>
        <dbReference type="ChEBI" id="CHEBI:30616"/>
        <dbReference type="ChEBI" id="CHEBI:43474"/>
        <dbReference type="ChEBI" id="CHEBI:144643"/>
        <dbReference type="ChEBI" id="CHEBI:456216"/>
    </reaction>
    <physiologicalReaction direction="left-to-right" evidence="26">
        <dbReference type="Rhea" id="RHEA:61333"/>
    </physiologicalReaction>
</comment>
<feature type="transmembrane region" description="Helical" evidence="29">
    <location>
        <begin position="377"/>
        <end position="395"/>
    </location>
</feature>
<dbReference type="PROSITE" id="PS50893">
    <property type="entry name" value="ABC_TRANSPORTER_2"/>
    <property type="match status" value="1"/>
</dbReference>
<feature type="transmembrane region" description="Helical" evidence="29">
    <location>
        <begin position="294"/>
        <end position="314"/>
    </location>
</feature>
<comment type="catalytic activity">
    <reaction evidence="24">
        <text>urate(in) + ATP + H2O = urate(out) + ADP + phosphate + H(+)</text>
        <dbReference type="Rhea" id="RHEA:16461"/>
        <dbReference type="ChEBI" id="CHEBI:15377"/>
        <dbReference type="ChEBI" id="CHEBI:15378"/>
        <dbReference type="ChEBI" id="CHEBI:17775"/>
        <dbReference type="ChEBI" id="CHEBI:30616"/>
        <dbReference type="ChEBI" id="CHEBI:43474"/>
        <dbReference type="ChEBI" id="CHEBI:456216"/>
    </reaction>
    <physiologicalReaction direction="left-to-right" evidence="24">
        <dbReference type="Rhea" id="RHEA:16462"/>
    </physiologicalReaction>
</comment>
<comment type="catalytic activity">
    <reaction evidence="20">
        <text>4-methylumbelliferone beta-D-glucuronate(in) + ATP + H2O = 4-methylumbelliferone beta-D-glucuronate(out) + ADP + phosphate + H(+)</text>
        <dbReference type="Rhea" id="RHEA:61372"/>
        <dbReference type="ChEBI" id="CHEBI:15377"/>
        <dbReference type="ChEBI" id="CHEBI:15378"/>
        <dbReference type="ChEBI" id="CHEBI:30616"/>
        <dbReference type="ChEBI" id="CHEBI:43474"/>
        <dbReference type="ChEBI" id="CHEBI:144582"/>
        <dbReference type="ChEBI" id="CHEBI:456216"/>
    </reaction>
    <physiologicalReaction direction="left-to-right" evidence="20">
        <dbReference type="Rhea" id="RHEA:61373"/>
    </physiologicalReaction>
</comment>
<keyword evidence="6" id="KW-1003">Cell membrane</keyword>
<evidence type="ECO:0000256" key="19">
    <source>
        <dbReference type="ARBA" id="ARBA00047576"/>
    </source>
</evidence>
<comment type="catalytic activity">
    <reaction evidence="16">
        <text>sphing-4-enine 1-phosphate(in) + ATP + H2O = sphing-4-enine 1-phosphate(out) + ADP + phosphate + H(+)</text>
        <dbReference type="Rhea" id="RHEA:38951"/>
        <dbReference type="ChEBI" id="CHEBI:15377"/>
        <dbReference type="ChEBI" id="CHEBI:15378"/>
        <dbReference type="ChEBI" id="CHEBI:30616"/>
        <dbReference type="ChEBI" id="CHEBI:43474"/>
        <dbReference type="ChEBI" id="CHEBI:60119"/>
        <dbReference type="ChEBI" id="CHEBI:456216"/>
    </reaction>
    <physiologicalReaction direction="left-to-right" evidence="16">
        <dbReference type="Rhea" id="RHEA:38952"/>
    </physiologicalReaction>
</comment>
<feature type="transmembrane region" description="Helical" evidence="29">
    <location>
        <begin position="401"/>
        <end position="419"/>
    </location>
</feature>
<keyword evidence="11 29" id="KW-0472">Membrane</keyword>
<dbReference type="SMART" id="SM00382">
    <property type="entry name" value="AAA"/>
    <property type="match status" value="1"/>
</dbReference>
<evidence type="ECO:0000259" key="30">
    <source>
        <dbReference type="PROSITE" id="PS50893"/>
    </source>
</evidence>
<dbReference type="InterPro" id="IPR013525">
    <property type="entry name" value="ABC2_TM"/>
</dbReference>
<evidence type="ECO:0000256" key="1">
    <source>
        <dbReference type="ARBA" id="ARBA00004225"/>
    </source>
</evidence>
<protein>
    <recommendedName>
        <fullName evidence="4">Broad substrate specificity ATP-binding cassette transporter ABCG2</fullName>
    </recommendedName>
    <alternativeName>
        <fullName evidence="12">ATP-binding cassette sub-family G member 2</fullName>
    </alternativeName>
    <alternativeName>
        <fullName evidence="13">Urate exporter</fullName>
    </alternativeName>
</protein>
<proteinExistence type="inferred from homology"/>
<comment type="catalytic activity">
    <reaction evidence="27">
        <text>5,7-dimethyl-2-methylamino-4-(3-pyridylmethyl)-1,3-benzothiazol-6-yl beta-D-glucuronate(in) + ATP + H2O = 5,7-dimethyl-2-methylamino-4-(3-pyridylmethyl)-1,3-benzothiazol-6-yl beta-D-glucuronate(out) + ADP + phosphate + H(+)</text>
        <dbReference type="Rhea" id="RHEA:61384"/>
        <dbReference type="ChEBI" id="CHEBI:15377"/>
        <dbReference type="ChEBI" id="CHEBI:15378"/>
        <dbReference type="ChEBI" id="CHEBI:30616"/>
        <dbReference type="ChEBI" id="CHEBI:43474"/>
        <dbReference type="ChEBI" id="CHEBI:144584"/>
        <dbReference type="ChEBI" id="CHEBI:456216"/>
    </reaction>
    <physiologicalReaction direction="left-to-right" evidence="27">
        <dbReference type="Rhea" id="RHEA:61385"/>
    </physiologicalReaction>
</comment>
<evidence type="ECO:0000256" key="21">
    <source>
        <dbReference type="ARBA" id="ARBA00048280"/>
    </source>
</evidence>
<evidence type="ECO:0000256" key="14">
    <source>
        <dbReference type="ARBA" id="ARBA00046614"/>
    </source>
</evidence>
<evidence type="ECO:0000256" key="9">
    <source>
        <dbReference type="ARBA" id="ARBA00022840"/>
    </source>
</evidence>
<dbReference type="InterPro" id="IPR003593">
    <property type="entry name" value="AAA+_ATPase"/>
</dbReference>
<feature type="transmembrane region" description="Helical" evidence="29">
    <location>
        <begin position="431"/>
        <end position="454"/>
    </location>
</feature>
<evidence type="ECO:0000256" key="16">
    <source>
        <dbReference type="ARBA" id="ARBA00047354"/>
    </source>
</evidence>
<comment type="catalytic activity">
    <reaction evidence="25">
        <text>4-methylumbelliferone sulfate(in) + ATP + H2O = 4-methylumbelliferone sulfate(out) + ADP + phosphate + H(+)</text>
        <dbReference type="Rhea" id="RHEA:61368"/>
        <dbReference type="ChEBI" id="CHEBI:15377"/>
        <dbReference type="ChEBI" id="CHEBI:15378"/>
        <dbReference type="ChEBI" id="CHEBI:30616"/>
        <dbReference type="ChEBI" id="CHEBI:43474"/>
        <dbReference type="ChEBI" id="CHEBI:144581"/>
        <dbReference type="ChEBI" id="CHEBI:456216"/>
    </reaction>
    <physiologicalReaction direction="left-to-right" evidence="25">
        <dbReference type="Rhea" id="RHEA:61369"/>
    </physiologicalReaction>
</comment>
<feature type="transmembrane region" description="Helical" evidence="29">
    <location>
        <begin position="525"/>
        <end position="545"/>
    </location>
</feature>
<evidence type="ECO:0000256" key="11">
    <source>
        <dbReference type="ARBA" id="ARBA00023136"/>
    </source>
</evidence>
<evidence type="ECO:0000256" key="29">
    <source>
        <dbReference type="SAM" id="Phobius"/>
    </source>
</evidence>
<keyword evidence="5" id="KW-0813">Transport</keyword>
<dbReference type="Pfam" id="PF00005">
    <property type="entry name" value="ABC_tran"/>
    <property type="match status" value="1"/>
</dbReference>
<evidence type="ECO:0000256" key="12">
    <source>
        <dbReference type="ARBA" id="ARBA00031839"/>
    </source>
</evidence>
<evidence type="ECO:0000256" key="4">
    <source>
        <dbReference type="ARBA" id="ARBA00019542"/>
    </source>
</evidence>
<comment type="catalytic activity">
    <reaction evidence="15">
        <text>dehydroepiandrosterone 3-sulfate(in) + ATP + H2O = dehydroepiandrosterone 3-sulfate(out) + ADP + phosphate + H(+)</text>
        <dbReference type="Rhea" id="RHEA:61364"/>
        <dbReference type="ChEBI" id="CHEBI:15377"/>
        <dbReference type="ChEBI" id="CHEBI:15378"/>
        <dbReference type="ChEBI" id="CHEBI:30616"/>
        <dbReference type="ChEBI" id="CHEBI:43474"/>
        <dbReference type="ChEBI" id="CHEBI:57905"/>
        <dbReference type="ChEBI" id="CHEBI:456216"/>
    </reaction>
    <physiologicalReaction direction="left-to-right" evidence="15">
        <dbReference type="Rhea" id="RHEA:61365"/>
    </physiologicalReaction>
</comment>
<dbReference type="InterPro" id="IPR050352">
    <property type="entry name" value="ABCG_transporters"/>
</dbReference>
<evidence type="ECO:0000313" key="32">
    <source>
        <dbReference type="Proteomes" id="UP000694701"/>
    </source>
</evidence>
<sequence>MRPGLNAILGPTGSGKSSFLDVLAARKDPAGLSGEVLINGALQPPNFKCLSGYVVQDDIVMGTLTVRENLCFSAALRLSSQISPREKEARVNHLISELALNKVADAKVGTQLIRGISGGERKRTSIGMELIIDPSVLFLDEPTTGLDASTAYSVLLLLKRSVSKDMNVLQKYNILNTNISYLNGVFSNDIVGYACEAHNNPADFFLDIINGSSAAEPDSLVNQQSIEDQLVEKYKNCSYARSLKAELERITRAKDNNIKAKCHTITYTSSFFHQLRWVLWRTFWNLMLNPQTSVAQLAVTTLMAAIVGAIFYGVKDDQSGIQNRFGVLFFITTNQCFSTLSAAELFITERKLFIHEYTSGYYRVSVYFLSKILSDIITQRTVPTILFTCVVYFMIGLKPTVAAFFIFMLTVILVSCAAVSMTMAISADQSVVAVANIFMTISFIFMMIFSGLLVNLKSIMDWLSWLKYLSIPRYGLEALEINEFVGLKFCGNVSAVMSSPAADILMCTGEQHLTFQGIDYSSWGLWHNHIALTLMTLIFLIIAYIKLRFIPKFS</sequence>
<keyword evidence="10 29" id="KW-1133">Transmembrane helix</keyword>
<evidence type="ECO:0000256" key="28">
    <source>
        <dbReference type="ARBA" id="ARBA00052001"/>
    </source>
</evidence>
<comment type="subcellular location">
    <subcellularLocation>
        <location evidence="2">Cell membrane</location>
        <topology evidence="2">Multi-pass membrane protein</topology>
    </subcellularLocation>
    <subcellularLocation>
        <location evidence="1">Mitochondrion membrane</location>
        <topology evidence="1">Multi-pass membrane protein</topology>
    </subcellularLocation>
</comment>
<comment type="catalytic activity">
    <reaction evidence="22">
        <text>methotrexate(in) + ATP + H2O = methotrexate(out) + ADP + phosphate + H(+)</text>
        <dbReference type="Rhea" id="RHEA:61356"/>
        <dbReference type="ChEBI" id="CHEBI:15377"/>
        <dbReference type="ChEBI" id="CHEBI:15378"/>
        <dbReference type="ChEBI" id="CHEBI:30616"/>
        <dbReference type="ChEBI" id="CHEBI:43474"/>
        <dbReference type="ChEBI" id="CHEBI:50681"/>
        <dbReference type="ChEBI" id="CHEBI:456216"/>
    </reaction>
    <physiologicalReaction direction="left-to-right" evidence="22">
        <dbReference type="Rhea" id="RHEA:61357"/>
    </physiologicalReaction>
</comment>
<organism evidence="31 32">
    <name type="scientific">Cyprinus carpio</name>
    <name type="common">Common carp</name>
    <dbReference type="NCBI Taxonomy" id="7962"/>
    <lineage>
        <taxon>Eukaryota</taxon>
        <taxon>Metazoa</taxon>
        <taxon>Chordata</taxon>
        <taxon>Craniata</taxon>
        <taxon>Vertebrata</taxon>
        <taxon>Euteleostomi</taxon>
        <taxon>Actinopterygii</taxon>
        <taxon>Neopterygii</taxon>
        <taxon>Teleostei</taxon>
        <taxon>Ostariophysi</taxon>
        <taxon>Cypriniformes</taxon>
        <taxon>Cyprinidae</taxon>
        <taxon>Cyprininae</taxon>
        <taxon>Cyprinus</taxon>
    </lineage>
</organism>
<dbReference type="AlphaFoldDB" id="A0A8C2FL39"/>
<evidence type="ECO:0000256" key="23">
    <source>
        <dbReference type="ARBA" id="ARBA00048455"/>
    </source>
</evidence>
<comment type="catalytic activity">
    <reaction evidence="19">
        <text>17beta-estradiol 17-O-(beta-D-glucuronate)(in) + ATP + H2O = 17beta-estradiol 17-O-(beta-D-glucuronate)(out) + ADP + phosphate + H(+)</text>
        <dbReference type="Rhea" id="RHEA:60128"/>
        <dbReference type="ChEBI" id="CHEBI:15377"/>
        <dbReference type="ChEBI" id="CHEBI:15378"/>
        <dbReference type="ChEBI" id="CHEBI:30616"/>
        <dbReference type="ChEBI" id="CHEBI:43474"/>
        <dbReference type="ChEBI" id="CHEBI:82961"/>
        <dbReference type="ChEBI" id="CHEBI:456216"/>
    </reaction>
    <physiologicalReaction direction="left-to-right" evidence="19">
        <dbReference type="Rhea" id="RHEA:60129"/>
    </physiologicalReaction>
</comment>
<evidence type="ECO:0000256" key="27">
    <source>
        <dbReference type="ARBA" id="ARBA00049490"/>
    </source>
</evidence>
<evidence type="ECO:0000256" key="20">
    <source>
        <dbReference type="ARBA" id="ARBA00047877"/>
    </source>
</evidence>
<dbReference type="PANTHER" id="PTHR48041">
    <property type="entry name" value="ABC TRANSPORTER G FAMILY MEMBER 28"/>
    <property type="match status" value="1"/>
</dbReference>
<dbReference type="Proteomes" id="UP000694701">
    <property type="component" value="Unplaced"/>
</dbReference>
<comment type="catalytic activity">
    <reaction evidence="17">
        <text>estrone 3-sulfate(in) + ATP + H2O = estrone 3-sulfate(out) + ADP + phosphate + H(+)</text>
        <dbReference type="Rhea" id="RHEA:61348"/>
        <dbReference type="ChEBI" id="CHEBI:15377"/>
        <dbReference type="ChEBI" id="CHEBI:15378"/>
        <dbReference type="ChEBI" id="CHEBI:30616"/>
        <dbReference type="ChEBI" id="CHEBI:43474"/>
        <dbReference type="ChEBI" id="CHEBI:60050"/>
        <dbReference type="ChEBI" id="CHEBI:456216"/>
    </reaction>
    <physiologicalReaction direction="left-to-right" evidence="17">
        <dbReference type="Rhea" id="RHEA:61349"/>
    </physiologicalReaction>
</comment>
<dbReference type="GO" id="GO:0005886">
    <property type="term" value="C:plasma membrane"/>
    <property type="evidence" value="ECO:0007669"/>
    <property type="project" value="UniProtKB-SubCell"/>
</dbReference>
<evidence type="ECO:0000256" key="8">
    <source>
        <dbReference type="ARBA" id="ARBA00022741"/>
    </source>
</evidence>
<evidence type="ECO:0000256" key="24">
    <source>
        <dbReference type="ARBA" id="ARBA00048665"/>
    </source>
</evidence>
<comment type="catalytic activity">
    <reaction evidence="21">
        <text>riboflavin(in) + ATP + H2O = riboflavin(out) + ADP + phosphate + H(+)</text>
        <dbReference type="Rhea" id="RHEA:61352"/>
        <dbReference type="ChEBI" id="CHEBI:15377"/>
        <dbReference type="ChEBI" id="CHEBI:15378"/>
        <dbReference type="ChEBI" id="CHEBI:30616"/>
        <dbReference type="ChEBI" id="CHEBI:43474"/>
        <dbReference type="ChEBI" id="CHEBI:57986"/>
        <dbReference type="ChEBI" id="CHEBI:456216"/>
    </reaction>
    <physiologicalReaction direction="left-to-right" evidence="21">
        <dbReference type="Rhea" id="RHEA:61353"/>
    </physiologicalReaction>
</comment>
<dbReference type="SUPFAM" id="SSF52540">
    <property type="entry name" value="P-loop containing nucleoside triphosphate hydrolases"/>
    <property type="match status" value="1"/>
</dbReference>
<evidence type="ECO:0000256" key="2">
    <source>
        <dbReference type="ARBA" id="ARBA00004651"/>
    </source>
</evidence>
<reference evidence="31" key="1">
    <citation type="submission" date="2025-08" db="UniProtKB">
        <authorList>
            <consortium name="Ensembl"/>
        </authorList>
    </citation>
    <scope>IDENTIFICATION</scope>
</reference>
<dbReference type="GO" id="GO:0140359">
    <property type="term" value="F:ABC-type transporter activity"/>
    <property type="evidence" value="ECO:0007669"/>
    <property type="project" value="InterPro"/>
</dbReference>